<accession>A0AAX6FYJ4</accession>
<protein>
    <submittedName>
        <fullName evidence="1">Phospholipid-transporting ATPase 2</fullName>
    </submittedName>
</protein>
<dbReference type="AlphaFoldDB" id="A0AAX6FYJ4"/>
<dbReference type="Proteomes" id="UP001140949">
    <property type="component" value="Unassembled WGS sequence"/>
</dbReference>
<gene>
    <name evidence="1" type="ORF">M6B38_395890</name>
</gene>
<evidence type="ECO:0000313" key="2">
    <source>
        <dbReference type="Proteomes" id="UP001140949"/>
    </source>
</evidence>
<comment type="caution">
    <text evidence="1">The sequence shown here is derived from an EMBL/GenBank/DDBJ whole genome shotgun (WGS) entry which is preliminary data.</text>
</comment>
<evidence type="ECO:0000313" key="1">
    <source>
        <dbReference type="EMBL" id="KAJ6821128.1"/>
    </source>
</evidence>
<reference evidence="1" key="1">
    <citation type="journal article" date="2023" name="GigaByte">
        <title>Genome assembly of the bearded iris, Iris pallida Lam.</title>
        <authorList>
            <person name="Bruccoleri R.E."/>
            <person name="Oakeley E.J."/>
            <person name="Faust A.M.E."/>
            <person name="Altorfer M."/>
            <person name="Dessus-Babus S."/>
            <person name="Burckhardt D."/>
            <person name="Oertli M."/>
            <person name="Naumann U."/>
            <person name="Petersen F."/>
            <person name="Wong J."/>
        </authorList>
    </citation>
    <scope>NUCLEOTIDE SEQUENCE</scope>
    <source>
        <strain evidence="1">GSM-AAB239-AS_SAM_17_03QT</strain>
    </source>
</reference>
<sequence>MSSLSSNCMWGPCQCVFWLKTKDFGAMPRQRGRGAVLKSGPLLYTLVLRKKPRSCTSRTQKKCLYRQLLQLTSFKYALFMYFIAGRY</sequence>
<name>A0AAX6FYJ4_IRIPA</name>
<organism evidence="1 2">
    <name type="scientific">Iris pallida</name>
    <name type="common">Sweet iris</name>
    <dbReference type="NCBI Taxonomy" id="29817"/>
    <lineage>
        <taxon>Eukaryota</taxon>
        <taxon>Viridiplantae</taxon>
        <taxon>Streptophyta</taxon>
        <taxon>Embryophyta</taxon>
        <taxon>Tracheophyta</taxon>
        <taxon>Spermatophyta</taxon>
        <taxon>Magnoliopsida</taxon>
        <taxon>Liliopsida</taxon>
        <taxon>Asparagales</taxon>
        <taxon>Iridaceae</taxon>
        <taxon>Iridoideae</taxon>
        <taxon>Irideae</taxon>
        <taxon>Iris</taxon>
    </lineage>
</organism>
<proteinExistence type="predicted"/>
<dbReference type="EMBL" id="JANAVB010025174">
    <property type="protein sequence ID" value="KAJ6821128.1"/>
    <property type="molecule type" value="Genomic_DNA"/>
</dbReference>
<keyword evidence="2" id="KW-1185">Reference proteome</keyword>
<reference evidence="1" key="2">
    <citation type="submission" date="2023-04" db="EMBL/GenBank/DDBJ databases">
        <authorList>
            <person name="Bruccoleri R.E."/>
            <person name="Oakeley E.J."/>
            <person name="Faust A.-M."/>
            <person name="Dessus-Babus S."/>
            <person name="Altorfer M."/>
            <person name="Burckhardt D."/>
            <person name="Oertli M."/>
            <person name="Naumann U."/>
            <person name="Petersen F."/>
            <person name="Wong J."/>
        </authorList>
    </citation>
    <scope>NUCLEOTIDE SEQUENCE</scope>
    <source>
        <strain evidence="1">GSM-AAB239-AS_SAM_17_03QT</strain>
        <tissue evidence="1">Leaf</tissue>
    </source>
</reference>